<organism evidence="2 3">
    <name type="scientific">Nocardioides soli</name>
    <dbReference type="NCBI Taxonomy" id="1036020"/>
    <lineage>
        <taxon>Bacteria</taxon>
        <taxon>Bacillati</taxon>
        <taxon>Actinomycetota</taxon>
        <taxon>Actinomycetes</taxon>
        <taxon>Propionibacteriales</taxon>
        <taxon>Nocardioidaceae</taxon>
        <taxon>Nocardioides</taxon>
    </lineage>
</organism>
<sequence length="1068" mass="109338">MLAADLAADGDGRVTAAYQWCGERDPQNPDLSLGCSIKVVTRSAATGSWGSAQTLRPAGATIMRGPAWVEVAANAAGDTAVLWEECDGYGPMTCAPWVAMRPRGRSAWTAATPVAPYDPANGADSNNDATIVLDEEGTATVTWSRRHWAPPNRPHDLRVRSFGIDDPDAITPILGFEPAQTLNPVDPGNSGTDQATASTVVALDDGTTVAAWWYYSGACSTVRYSVRPLGGSWSTAQGIRPDGCAGTARLGLVELAMIADGAQAVLVYSAEVDPDPEEVPASYAKTYATTISATGTVGAHTMLSNRRLGLANDQTGGYGDTWQAGFARNASGVIALGAFEASPTTNGARPIVIMRSAAGAWGAAQSLGDETGYNATLPWAPGVTVAADGTATAAWGIDLGDKSENPFNYDHAILTAQVVPGGTPSAPVRVSPTARRSQAPLVAAGPGGTPVIVWRAEDLADDDKDVLIGSTYADGTTPQAPVASFTWSPHPPQAGQLVRFTSTSTDADGPITSWAWDFDGDGDFDDASGEQATAVFEAAGTYPVELRVSDGDDQTDHALNVVVVDARSPVTPAPAPNPDVHVPPPAADDAPSGFVVRSTVNTNGQRVVPAVAGRPLDDARERIERALVYADTKVERVISDAAKLGKRPGGGKWKVGDVVSQTPAARARVAGSASAPAPVVLRYWAGARSDRNKCAQLRSTIKQDELDLALAQLKAAGCGTPDLRLTSSAKVHEPTVKSLSKDLDDLLVTIPSDQAKTDIVIWKNTGFLGTTDPGPVPSANGDLQLTAGQRNVAGIILRDRSGRALNRASVTWDLSGAGGGEVTSKSIESGVAPIKLTPTKAGTIRVLVQWSDASGDSIYGSTEFKVVDRSKQTGFVTAIGQSFKRSGSGSAAKFVPGPVKKRGSARYQATAQRIGIGDFFGLVAQCVREWGGAVAAAVQPTADGILAIAKNHQVSVAQLWRGPVTKAPQAVNPQTVASGLWLVRGNGVVSAGGGNVVAAGGMNVIAAGGANVVAAGGLNVIAAGGANVVSAGGGNIITLPDGAKVVAAGGANVVAAGGANVVAAGGLN</sequence>
<evidence type="ECO:0000313" key="3">
    <source>
        <dbReference type="Proteomes" id="UP000589626"/>
    </source>
</evidence>
<comment type="caution">
    <text evidence="2">The sequence shown here is derived from an EMBL/GenBank/DDBJ whole genome shotgun (WGS) entry which is preliminary data.</text>
</comment>
<dbReference type="InterPro" id="IPR000601">
    <property type="entry name" value="PKD_dom"/>
</dbReference>
<dbReference type="InterPro" id="IPR035986">
    <property type="entry name" value="PKD_dom_sf"/>
</dbReference>
<accession>A0A7W4VXC2</accession>
<dbReference type="Gene3D" id="2.60.40.10">
    <property type="entry name" value="Immunoglobulins"/>
    <property type="match status" value="1"/>
</dbReference>
<reference evidence="2 3" key="1">
    <citation type="submission" date="2020-08" db="EMBL/GenBank/DDBJ databases">
        <title>Sequencing the genomes of 1000 actinobacteria strains.</title>
        <authorList>
            <person name="Klenk H.-P."/>
        </authorList>
    </citation>
    <scope>NUCLEOTIDE SEQUENCE [LARGE SCALE GENOMIC DNA]</scope>
    <source>
        <strain evidence="2 3">DSM 105498</strain>
    </source>
</reference>
<dbReference type="InterPro" id="IPR005543">
    <property type="entry name" value="PASTA_dom"/>
</dbReference>
<dbReference type="InterPro" id="IPR013783">
    <property type="entry name" value="Ig-like_fold"/>
</dbReference>
<dbReference type="SUPFAM" id="SSF49373">
    <property type="entry name" value="Invasin/intimin cell-adhesion fragments"/>
    <property type="match status" value="1"/>
</dbReference>
<dbReference type="EMBL" id="JACHWR010000002">
    <property type="protein sequence ID" value="MBB3043094.1"/>
    <property type="molecule type" value="Genomic_DNA"/>
</dbReference>
<dbReference type="PROSITE" id="PS50093">
    <property type="entry name" value="PKD"/>
    <property type="match status" value="1"/>
</dbReference>
<proteinExistence type="predicted"/>
<dbReference type="InterPro" id="IPR008964">
    <property type="entry name" value="Invasin/intimin_cell_adhesion"/>
</dbReference>
<dbReference type="RefSeq" id="WP_183592982.1">
    <property type="nucleotide sequence ID" value="NZ_JACHWR010000002.1"/>
</dbReference>
<dbReference type="SUPFAM" id="SSF49299">
    <property type="entry name" value="PKD domain"/>
    <property type="match status" value="1"/>
</dbReference>
<dbReference type="AlphaFoldDB" id="A0A7W4VXC2"/>
<evidence type="ECO:0000259" key="1">
    <source>
        <dbReference type="PROSITE" id="PS50093"/>
    </source>
</evidence>
<dbReference type="Proteomes" id="UP000589626">
    <property type="component" value="Unassembled WGS sequence"/>
</dbReference>
<dbReference type="GO" id="GO:0005975">
    <property type="term" value="P:carbohydrate metabolic process"/>
    <property type="evidence" value="ECO:0007669"/>
    <property type="project" value="UniProtKB-ARBA"/>
</dbReference>
<protein>
    <submittedName>
        <fullName evidence="2">PKD repeat protein</fullName>
    </submittedName>
</protein>
<name>A0A7W4VXC2_9ACTN</name>
<dbReference type="Pfam" id="PF18911">
    <property type="entry name" value="PKD_4"/>
    <property type="match status" value="1"/>
</dbReference>
<dbReference type="CDD" id="cd06577">
    <property type="entry name" value="PASTA_pknB"/>
    <property type="match status" value="1"/>
</dbReference>
<dbReference type="InterPro" id="IPR022409">
    <property type="entry name" value="PKD/Chitinase_dom"/>
</dbReference>
<gene>
    <name evidence="2" type="ORF">FHU40_002912</name>
</gene>
<dbReference type="SMART" id="SM00089">
    <property type="entry name" value="PKD"/>
    <property type="match status" value="1"/>
</dbReference>
<feature type="domain" description="PKD" evidence="1">
    <location>
        <begin position="481"/>
        <end position="550"/>
    </location>
</feature>
<keyword evidence="3" id="KW-1185">Reference proteome</keyword>
<evidence type="ECO:0000313" key="2">
    <source>
        <dbReference type="EMBL" id="MBB3043094.1"/>
    </source>
</evidence>